<dbReference type="PANTHER" id="PTHR47326">
    <property type="entry name" value="TRANSPOSABLE ELEMENT TC3 TRANSPOSASE-LIKE PROTEIN"/>
    <property type="match status" value="1"/>
</dbReference>
<proteinExistence type="predicted"/>
<dbReference type="OrthoDB" id="6432572at2759"/>
<evidence type="ECO:0000313" key="1">
    <source>
        <dbReference type="EMBL" id="GBM21992.1"/>
    </source>
</evidence>
<keyword evidence="2" id="KW-1185">Reference proteome</keyword>
<evidence type="ECO:0000313" key="2">
    <source>
        <dbReference type="Proteomes" id="UP000499080"/>
    </source>
</evidence>
<comment type="caution">
    <text evidence="1">The sequence shown here is derived from an EMBL/GenBank/DDBJ whole genome shotgun (WGS) entry which is preliminary data.</text>
</comment>
<reference evidence="1 2" key="1">
    <citation type="journal article" date="2019" name="Sci. Rep.">
        <title>Orb-weaving spider Araneus ventricosus genome elucidates the spidroin gene catalogue.</title>
        <authorList>
            <person name="Kono N."/>
            <person name="Nakamura H."/>
            <person name="Ohtoshi R."/>
            <person name="Moran D.A.P."/>
            <person name="Shinohara A."/>
            <person name="Yoshida Y."/>
            <person name="Fujiwara M."/>
            <person name="Mori M."/>
            <person name="Tomita M."/>
            <person name="Arakawa K."/>
        </authorList>
    </citation>
    <scope>NUCLEOTIDE SEQUENCE [LARGE SCALE GENOMIC DNA]</scope>
</reference>
<sequence>MLTKFKLLKPWPRRLDFATDMLRRIDDDAEFLNRIMVSEDCFHLSGIVNRHNVRIWGSEISHEYREVQRDSPKVNVWVVWTYVRPRHWPFLFH</sequence>
<protein>
    <submittedName>
        <fullName evidence="1">Uncharacterized protein</fullName>
    </submittedName>
</protein>
<gene>
    <name evidence="1" type="ORF">AVEN_263842_1</name>
</gene>
<dbReference type="Gene3D" id="3.30.420.10">
    <property type="entry name" value="Ribonuclease H-like superfamily/Ribonuclease H"/>
    <property type="match status" value="1"/>
</dbReference>
<accession>A0A4Y2DYL2</accession>
<dbReference type="Proteomes" id="UP000499080">
    <property type="component" value="Unassembled WGS sequence"/>
</dbReference>
<dbReference type="AlphaFoldDB" id="A0A4Y2DYL2"/>
<dbReference type="EMBL" id="BGPR01000471">
    <property type="protein sequence ID" value="GBM21992.1"/>
    <property type="molecule type" value="Genomic_DNA"/>
</dbReference>
<name>A0A4Y2DYL2_ARAVE</name>
<dbReference type="PANTHER" id="PTHR47326:SF1">
    <property type="entry name" value="HTH PSQ-TYPE DOMAIN-CONTAINING PROTEIN"/>
    <property type="match status" value="1"/>
</dbReference>
<dbReference type="InterPro" id="IPR036397">
    <property type="entry name" value="RNaseH_sf"/>
</dbReference>
<dbReference type="GO" id="GO:0003676">
    <property type="term" value="F:nucleic acid binding"/>
    <property type="evidence" value="ECO:0007669"/>
    <property type="project" value="InterPro"/>
</dbReference>
<organism evidence="1 2">
    <name type="scientific">Araneus ventricosus</name>
    <name type="common">Orbweaver spider</name>
    <name type="synonym">Epeira ventricosa</name>
    <dbReference type="NCBI Taxonomy" id="182803"/>
    <lineage>
        <taxon>Eukaryota</taxon>
        <taxon>Metazoa</taxon>
        <taxon>Ecdysozoa</taxon>
        <taxon>Arthropoda</taxon>
        <taxon>Chelicerata</taxon>
        <taxon>Arachnida</taxon>
        <taxon>Araneae</taxon>
        <taxon>Araneomorphae</taxon>
        <taxon>Entelegynae</taxon>
        <taxon>Araneoidea</taxon>
        <taxon>Araneidae</taxon>
        <taxon>Araneus</taxon>
    </lineage>
</organism>